<reference evidence="2" key="1">
    <citation type="submission" date="2018-02" db="EMBL/GenBank/DDBJ databases">
        <authorList>
            <person name="Cohen D.B."/>
            <person name="Kent A.D."/>
        </authorList>
    </citation>
    <scope>NUCLEOTIDE SEQUENCE</scope>
</reference>
<protein>
    <submittedName>
        <fullName evidence="2">Uncharacterized protein</fullName>
    </submittedName>
</protein>
<proteinExistence type="predicted"/>
<feature type="compositionally biased region" description="Basic and acidic residues" evidence="1">
    <location>
        <begin position="50"/>
        <end position="59"/>
    </location>
</feature>
<dbReference type="EMBL" id="OIVN01000281">
    <property type="protein sequence ID" value="SPC77616.1"/>
    <property type="molecule type" value="Genomic_DNA"/>
</dbReference>
<gene>
    <name evidence="2" type="ORF">FSB_LOCUS5498</name>
</gene>
<organism evidence="2">
    <name type="scientific">Fagus sylvatica</name>
    <name type="common">Beechnut</name>
    <dbReference type="NCBI Taxonomy" id="28930"/>
    <lineage>
        <taxon>Eukaryota</taxon>
        <taxon>Viridiplantae</taxon>
        <taxon>Streptophyta</taxon>
        <taxon>Embryophyta</taxon>
        <taxon>Tracheophyta</taxon>
        <taxon>Spermatophyta</taxon>
        <taxon>Magnoliopsida</taxon>
        <taxon>eudicotyledons</taxon>
        <taxon>Gunneridae</taxon>
        <taxon>Pentapetalae</taxon>
        <taxon>rosids</taxon>
        <taxon>fabids</taxon>
        <taxon>Fagales</taxon>
        <taxon>Fagaceae</taxon>
        <taxon>Fagus</taxon>
    </lineage>
</organism>
<dbReference type="AlphaFoldDB" id="A0A2N9EF68"/>
<evidence type="ECO:0000313" key="2">
    <source>
        <dbReference type="EMBL" id="SPC77616.1"/>
    </source>
</evidence>
<sequence>MLTRMTLQSGLIRMLMWHHGGVIRGTWHVLAACWRELDTCRHIQARGEHMKTREKEGRHSAGAWKGVKRKGVTPPARGKKGLLSDGAWKSVTALMMKISPGIDRSGDEGRHSAGAWKRVKRKVVTPPARGKEGLLSDGAWKSVKALMMKISSGTDRSGDVLHRSGVRFSSLKAKKEVLASYAICKRRSRTSHRRRQLLMSEICISMEMTGVLHLHINSCTASQELMLLENQLTAIKRAEERKTCTRDKRVIGSGHRFGAGLGGSDAFVSRSSPEKYAERVIWCFSVLFIPEYGRRVAFYAFRSSTWPSGGRWILGHVEGLWPFIWQVVASSCMVLGDAARASSPGFAEDTCAR</sequence>
<accession>A0A2N9EF68</accession>
<name>A0A2N9EF68_FAGSY</name>
<evidence type="ECO:0000256" key="1">
    <source>
        <dbReference type="SAM" id="MobiDB-lite"/>
    </source>
</evidence>
<feature type="region of interest" description="Disordered" evidence="1">
    <location>
        <begin position="50"/>
        <end position="81"/>
    </location>
</feature>